<reference evidence="3" key="2">
    <citation type="journal article" date="2022" name="Microb. Genom.">
        <title>A chromosome-scale genome assembly of the tomato pathogen Cladosporium fulvum reveals a compartmentalized genome architecture and the presence of a dispensable chromosome.</title>
        <authorList>
            <person name="Zaccaron A.Z."/>
            <person name="Chen L.H."/>
            <person name="Samaras A."/>
            <person name="Stergiopoulos I."/>
        </authorList>
    </citation>
    <scope>NUCLEOTIDE SEQUENCE</scope>
    <source>
        <strain evidence="3">Race5_Kim</strain>
    </source>
</reference>
<proteinExistence type="inferred from homology"/>
<keyword evidence="2" id="KW-0560">Oxidoreductase</keyword>
<sequence>MSGAFRKPVFDAKNEIGSLAGKVILITGGTGGLGRETVLSFVAHEPAHIYFTGRSQPSADKVIAECKSKYPDISVTFLRCDLADLEHVQQAAKHFLAKEQRLDILLANAGIMSKPPGLTMQGYELQFGTNHVGHALLVQLLTPLLEATAKKTGDARVVWDSSMAYSLHPRGGIKFDTLKTPQNNLGLVFSPWTRYAQSKLANLLYAREYARRHPDIVSVSIHPGVSATGLVEGLSTFYKIFVYITSYWMMVPPETCAWNQQWAATAPLGAGKRRVESGVYYEPVGFKGALTRSANDDGLAKKLWEWTEIELEKYAA</sequence>
<dbReference type="GO" id="GO:0016491">
    <property type="term" value="F:oxidoreductase activity"/>
    <property type="evidence" value="ECO:0007669"/>
    <property type="project" value="UniProtKB-KW"/>
</dbReference>
<dbReference type="PANTHER" id="PTHR24320">
    <property type="entry name" value="RETINOL DEHYDROGENASE"/>
    <property type="match status" value="1"/>
</dbReference>
<dbReference type="GeneID" id="71985570"/>
<dbReference type="OMA" id="HVQIPLL"/>
<accession>A0A9Q8LI54</accession>
<reference evidence="3" key="1">
    <citation type="submission" date="2021-12" db="EMBL/GenBank/DDBJ databases">
        <authorList>
            <person name="Zaccaron A."/>
            <person name="Stergiopoulos I."/>
        </authorList>
    </citation>
    <scope>NUCLEOTIDE SEQUENCE</scope>
    <source>
        <strain evidence="3">Race5_Kim</strain>
    </source>
</reference>
<dbReference type="AlphaFoldDB" id="A0A9Q8LI54"/>
<evidence type="ECO:0000313" key="3">
    <source>
        <dbReference type="EMBL" id="UJO17815.1"/>
    </source>
</evidence>
<dbReference type="Pfam" id="PF00106">
    <property type="entry name" value="adh_short"/>
    <property type="match status" value="1"/>
</dbReference>
<dbReference type="InterPro" id="IPR036291">
    <property type="entry name" value="NAD(P)-bd_dom_sf"/>
</dbReference>
<name>A0A9Q8LI54_PASFU</name>
<evidence type="ECO:0000256" key="2">
    <source>
        <dbReference type="ARBA" id="ARBA00023002"/>
    </source>
</evidence>
<protein>
    <submittedName>
        <fullName evidence="3">Uncharacterized protein</fullName>
    </submittedName>
</protein>
<dbReference type="Proteomes" id="UP000756132">
    <property type="component" value="Chromosome 5"/>
</dbReference>
<keyword evidence="4" id="KW-1185">Reference proteome</keyword>
<dbReference type="SUPFAM" id="SSF51735">
    <property type="entry name" value="NAD(P)-binding Rossmann-fold domains"/>
    <property type="match status" value="1"/>
</dbReference>
<dbReference type="KEGG" id="ffu:CLAFUR5_05692"/>
<dbReference type="RefSeq" id="XP_047762181.1">
    <property type="nucleotide sequence ID" value="XM_047904840.1"/>
</dbReference>
<dbReference type="EMBL" id="CP090167">
    <property type="protein sequence ID" value="UJO17815.1"/>
    <property type="molecule type" value="Genomic_DNA"/>
</dbReference>
<dbReference type="PANTHER" id="PTHR24320:SF154">
    <property type="entry name" value="OXIDOREDUCTASE, SHORT-CHAIN DEHYDROGENASE_REDUCTASE FAMILY (AFU_ORTHOLOGUE AFUA_2G04560)"/>
    <property type="match status" value="1"/>
</dbReference>
<dbReference type="PRINTS" id="PR00081">
    <property type="entry name" value="GDHRDH"/>
</dbReference>
<gene>
    <name evidence="3" type="ORF">CLAFUR5_05692</name>
</gene>
<evidence type="ECO:0000313" key="4">
    <source>
        <dbReference type="Proteomes" id="UP000756132"/>
    </source>
</evidence>
<evidence type="ECO:0000256" key="1">
    <source>
        <dbReference type="ARBA" id="ARBA00006484"/>
    </source>
</evidence>
<dbReference type="Gene3D" id="3.40.50.720">
    <property type="entry name" value="NAD(P)-binding Rossmann-like Domain"/>
    <property type="match status" value="1"/>
</dbReference>
<organism evidence="3 4">
    <name type="scientific">Passalora fulva</name>
    <name type="common">Tomato leaf mold</name>
    <name type="synonym">Cladosporium fulvum</name>
    <dbReference type="NCBI Taxonomy" id="5499"/>
    <lineage>
        <taxon>Eukaryota</taxon>
        <taxon>Fungi</taxon>
        <taxon>Dikarya</taxon>
        <taxon>Ascomycota</taxon>
        <taxon>Pezizomycotina</taxon>
        <taxon>Dothideomycetes</taxon>
        <taxon>Dothideomycetidae</taxon>
        <taxon>Mycosphaerellales</taxon>
        <taxon>Mycosphaerellaceae</taxon>
        <taxon>Fulvia</taxon>
    </lineage>
</organism>
<dbReference type="OrthoDB" id="191139at2759"/>
<comment type="similarity">
    <text evidence="1">Belongs to the short-chain dehydrogenases/reductases (SDR) family.</text>
</comment>
<dbReference type="InterPro" id="IPR002347">
    <property type="entry name" value="SDR_fam"/>
</dbReference>